<evidence type="ECO:0000313" key="6">
    <source>
        <dbReference type="Proteomes" id="UP000244913"/>
    </source>
</evidence>
<evidence type="ECO:0000256" key="2">
    <source>
        <dbReference type="ARBA" id="ARBA00022801"/>
    </source>
</evidence>
<reference evidence="5 6" key="1">
    <citation type="submission" date="2018-04" db="EMBL/GenBank/DDBJ databases">
        <title>The genome sequence of Caulobacter sp. 736.</title>
        <authorList>
            <person name="Gao J."/>
            <person name="Sun J."/>
        </authorList>
    </citation>
    <scope>NUCLEOTIDE SEQUENCE [LARGE SCALE GENOMIC DNA]</scope>
    <source>
        <strain evidence="5 6">736</strain>
    </source>
</reference>
<dbReference type="AlphaFoldDB" id="A0A2T9J7R0"/>
<dbReference type="PROSITE" id="PS00653">
    <property type="entry name" value="GLYCOSYL_HYDROL_F1_2"/>
    <property type="match status" value="1"/>
</dbReference>
<dbReference type="Proteomes" id="UP000244913">
    <property type="component" value="Unassembled WGS sequence"/>
</dbReference>
<proteinExistence type="inferred from homology"/>
<keyword evidence="3" id="KW-0326">Glycosidase</keyword>
<dbReference type="SUPFAM" id="SSF51445">
    <property type="entry name" value="(Trans)glycosidases"/>
    <property type="match status" value="1"/>
</dbReference>
<dbReference type="Gene3D" id="3.20.20.80">
    <property type="entry name" value="Glycosidases"/>
    <property type="match status" value="1"/>
</dbReference>
<evidence type="ECO:0000313" key="5">
    <source>
        <dbReference type="EMBL" id="PVM77565.1"/>
    </source>
</evidence>
<evidence type="ECO:0000256" key="1">
    <source>
        <dbReference type="ARBA" id="ARBA00010838"/>
    </source>
</evidence>
<keyword evidence="6" id="KW-1185">Reference proteome</keyword>
<comment type="caution">
    <text evidence="5">The sequence shown here is derived from an EMBL/GenBank/DDBJ whole genome shotgun (WGS) entry which is preliminary data.</text>
</comment>
<dbReference type="InterPro" id="IPR033132">
    <property type="entry name" value="GH_1_N_CS"/>
</dbReference>
<dbReference type="PANTHER" id="PTHR10353">
    <property type="entry name" value="GLYCOSYL HYDROLASE"/>
    <property type="match status" value="1"/>
</dbReference>
<dbReference type="PANTHER" id="PTHR10353:SF36">
    <property type="entry name" value="LP05116P"/>
    <property type="match status" value="1"/>
</dbReference>
<evidence type="ECO:0000256" key="4">
    <source>
        <dbReference type="RuleBase" id="RU003690"/>
    </source>
</evidence>
<evidence type="ECO:0008006" key="7">
    <source>
        <dbReference type="Google" id="ProtNLM"/>
    </source>
</evidence>
<dbReference type="PRINTS" id="PR00131">
    <property type="entry name" value="GLHYDRLASE1"/>
</dbReference>
<dbReference type="EMBL" id="QDKP01000049">
    <property type="protein sequence ID" value="PVM77565.1"/>
    <property type="molecule type" value="Genomic_DNA"/>
</dbReference>
<gene>
    <name evidence="5" type="ORF">DDF65_16715</name>
</gene>
<organism evidence="5 6">
    <name type="scientific">Caulobacter radicis</name>
    <dbReference type="NCBI Taxonomy" id="2172650"/>
    <lineage>
        <taxon>Bacteria</taxon>
        <taxon>Pseudomonadati</taxon>
        <taxon>Pseudomonadota</taxon>
        <taxon>Alphaproteobacteria</taxon>
        <taxon>Caulobacterales</taxon>
        <taxon>Caulobacteraceae</taxon>
        <taxon>Caulobacter</taxon>
    </lineage>
</organism>
<dbReference type="GO" id="GO:0008422">
    <property type="term" value="F:beta-glucosidase activity"/>
    <property type="evidence" value="ECO:0007669"/>
    <property type="project" value="TreeGrafter"/>
</dbReference>
<evidence type="ECO:0000256" key="3">
    <source>
        <dbReference type="ARBA" id="ARBA00023295"/>
    </source>
</evidence>
<sequence>MKRFPEEFLWGSATAAHQVEGGNHNSDCWALEQARPSMFKEVSGDAVDQWNRFADDIALLAALGLKSYRFGIEWARIEPSEGVFSQAALDHYQRCIDACLRLGVEPMLSFHHFTSPAWVTRLGGMSDPAYPERFARYCAHAASSLRGFGWACTFNELNVPILVTPLFGEKLAHPQAAPVKAAAVAALGAPLESFFLTTPREVLLDIGLRAHAMGRDAIKAAHPQTKVGVTLSIQDEQADPGGEEYRDARLERYVDPFLDAVRGDDFIGVQTYTRYVSRADGGYGPVPGEPLTTMGFADRPQALAEVCRRVWAKTKTPIIVTENGWAGDRDARRTQFIGQALDHLHDAISEGVDVRGYYYWTLLDNYEWLSGYGQRFGLIAVNRATQRRTLKPSALAFGRIAQDNALHDSTAFEPAEAASVLEPTGAGTPLGMA</sequence>
<dbReference type="InterPro" id="IPR001360">
    <property type="entry name" value="Glyco_hydro_1"/>
</dbReference>
<dbReference type="GO" id="GO:0016052">
    <property type="term" value="P:carbohydrate catabolic process"/>
    <property type="evidence" value="ECO:0007669"/>
    <property type="project" value="TreeGrafter"/>
</dbReference>
<keyword evidence="2" id="KW-0378">Hydrolase</keyword>
<dbReference type="GO" id="GO:0005829">
    <property type="term" value="C:cytosol"/>
    <property type="evidence" value="ECO:0007669"/>
    <property type="project" value="TreeGrafter"/>
</dbReference>
<accession>A0A2T9J7R0</accession>
<dbReference type="Pfam" id="PF00232">
    <property type="entry name" value="Glyco_hydro_1"/>
    <property type="match status" value="2"/>
</dbReference>
<dbReference type="RefSeq" id="WP_116568772.1">
    <property type="nucleotide sequence ID" value="NZ_QDKP01000049.1"/>
</dbReference>
<protein>
    <recommendedName>
        <fullName evidence="7">Glycoside hydrolase family 1 protein</fullName>
    </recommendedName>
</protein>
<dbReference type="InterPro" id="IPR017853">
    <property type="entry name" value="GH"/>
</dbReference>
<name>A0A2T9J7R0_9CAUL</name>
<comment type="similarity">
    <text evidence="1 4">Belongs to the glycosyl hydrolase 1 family.</text>
</comment>